<evidence type="ECO:0000256" key="1">
    <source>
        <dbReference type="SAM" id="MobiDB-lite"/>
    </source>
</evidence>
<feature type="compositionally biased region" description="Low complexity" evidence="1">
    <location>
        <begin position="94"/>
        <end position="103"/>
    </location>
</feature>
<dbReference type="AlphaFoldDB" id="A0A8D8TRC0"/>
<proteinExistence type="predicted"/>
<accession>A0A8D8TRC0</accession>
<feature type="compositionally biased region" description="Basic and acidic residues" evidence="1">
    <location>
        <begin position="57"/>
        <end position="76"/>
    </location>
</feature>
<feature type="region of interest" description="Disordered" evidence="1">
    <location>
        <begin position="1"/>
        <end position="78"/>
    </location>
</feature>
<reference evidence="2" key="1">
    <citation type="submission" date="2021-05" db="EMBL/GenBank/DDBJ databases">
        <authorList>
            <person name="Alioto T."/>
            <person name="Alioto T."/>
            <person name="Gomez Garrido J."/>
        </authorList>
    </citation>
    <scope>NUCLEOTIDE SEQUENCE</scope>
</reference>
<protein>
    <submittedName>
        <fullName evidence="2">Uncharacterized protein</fullName>
    </submittedName>
</protein>
<name>A0A8D8TRC0_9HEMI</name>
<dbReference type="EMBL" id="HBUF01313726">
    <property type="protein sequence ID" value="CAG6693606.1"/>
    <property type="molecule type" value="Transcribed_RNA"/>
</dbReference>
<evidence type="ECO:0000313" key="2">
    <source>
        <dbReference type="EMBL" id="CAG6693606.1"/>
    </source>
</evidence>
<sequence length="114" mass="12511">MADESQALVVQEPTTDLVLGTKGGSTREEVETLEEAEEHKEIKKKSGNTESLTKIDSTAKEETKQAVEHSVTKDPSGRIVKKMSMEQAFSQEWSSESTTTSTTKGPVQVLQIKN</sequence>
<organism evidence="2">
    <name type="scientific">Cacopsylla melanoneura</name>
    <dbReference type="NCBI Taxonomy" id="428564"/>
    <lineage>
        <taxon>Eukaryota</taxon>
        <taxon>Metazoa</taxon>
        <taxon>Ecdysozoa</taxon>
        <taxon>Arthropoda</taxon>
        <taxon>Hexapoda</taxon>
        <taxon>Insecta</taxon>
        <taxon>Pterygota</taxon>
        <taxon>Neoptera</taxon>
        <taxon>Paraneoptera</taxon>
        <taxon>Hemiptera</taxon>
        <taxon>Sternorrhyncha</taxon>
        <taxon>Psylloidea</taxon>
        <taxon>Psyllidae</taxon>
        <taxon>Psyllinae</taxon>
        <taxon>Cacopsylla</taxon>
    </lineage>
</organism>
<feature type="region of interest" description="Disordered" evidence="1">
    <location>
        <begin position="90"/>
        <end position="114"/>
    </location>
</feature>